<evidence type="ECO:0000313" key="2">
    <source>
        <dbReference type="Proteomes" id="UP000499080"/>
    </source>
</evidence>
<dbReference type="GO" id="GO:0071897">
    <property type="term" value="P:DNA biosynthetic process"/>
    <property type="evidence" value="ECO:0007669"/>
    <property type="project" value="UniProtKB-ARBA"/>
</dbReference>
<dbReference type="AlphaFoldDB" id="A0A4Y2BMF5"/>
<dbReference type="PANTHER" id="PTHR24559:SF444">
    <property type="entry name" value="REVERSE TRANSCRIPTASE DOMAIN-CONTAINING PROTEIN"/>
    <property type="match status" value="1"/>
</dbReference>
<protein>
    <recommendedName>
        <fullName evidence="3">Retrovirus-related Pol polyprotein from transposon opus</fullName>
    </recommendedName>
</protein>
<dbReference type="OrthoDB" id="6932368at2759"/>
<dbReference type="Proteomes" id="UP000499080">
    <property type="component" value="Unassembled WGS sequence"/>
</dbReference>
<accession>A0A4Y2BMF5</accession>
<evidence type="ECO:0000313" key="1">
    <source>
        <dbReference type="EMBL" id="GBL92789.1"/>
    </source>
</evidence>
<dbReference type="InterPro" id="IPR043502">
    <property type="entry name" value="DNA/RNA_pol_sf"/>
</dbReference>
<reference evidence="1 2" key="1">
    <citation type="journal article" date="2019" name="Sci. Rep.">
        <title>Orb-weaving spider Araneus ventricosus genome elucidates the spidroin gene catalogue.</title>
        <authorList>
            <person name="Kono N."/>
            <person name="Nakamura H."/>
            <person name="Ohtoshi R."/>
            <person name="Moran D.A.P."/>
            <person name="Shinohara A."/>
            <person name="Yoshida Y."/>
            <person name="Fujiwara M."/>
            <person name="Mori M."/>
            <person name="Tomita M."/>
            <person name="Arakawa K."/>
        </authorList>
    </citation>
    <scope>NUCLEOTIDE SEQUENCE [LARGE SCALE GENOMIC DNA]</scope>
</reference>
<dbReference type="PANTHER" id="PTHR24559">
    <property type="entry name" value="TRANSPOSON TY3-I GAG-POL POLYPROTEIN"/>
    <property type="match status" value="1"/>
</dbReference>
<dbReference type="InterPro" id="IPR053134">
    <property type="entry name" value="RNA-dir_DNA_polymerase"/>
</dbReference>
<sequence>MGRADFFEMSNVKTISGSIEYHELKNLFKGVTKPNSTFPKAIRYNTLHFIPTSGPPVTTSARRLHPAQLNVAKQEFEYMLENGICRPSRSNWASPPYIVPKGSTDWRPTGDYRKLNRVTKQEKYPVPHLQNFSRRLKGKKFLKKN</sequence>
<keyword evidence="2" id="KW-1185">Reference proteome</keyword>
<evidence type="ECO:0008006" key="3">
    <source>
        <dbReference type="Google" id="ProtNLM"/>
    </source>
</evidence>
<dbReference type="EMBL" id="BGPR01000089">
    <property type="protein sequence ID" value="GBL92789.1"/>
    <property type="molecule type" value="Genomic_DNA"/>
</dbReference>
<proteinExistence type="predicted"/>
<dbReference type="Gene3D" id="3.10.10.10">
    <property type="entry name" value="HIV Type 1 Reverse Transcriptase, subunit A, domain 1"/>
    <property type="match status" value="1"/>
</dbReference>
<comment type="caution">
    <text evidence="1">The sequence shown here is derived from an EMBL/GenBank/DDBJ whole genome shotgun (WGS) entry which is preliminary data.</text>
</comment>
<name>A0A4Y2BMF5_ARAVE</name>
<dbReference type="SUPFAM" id="SSF56672">
    <property type="entry name" value="DNA/RNA polymerases"/>
    <property type="match status" value="1"/>
</dbReference>
<organism evidence="1 2">
    <name type="scientific">Araneus ventricosus</name>
    <name type="common">Orbweaver spider</name>
    <name type="synonym">Epeira ventricosa</name>
    <dbReference type="NCBI Taxonomy" id="182803"/>
    <lineage>
        <taxon>Eukaryota</taxon>
        <taxon>Metazoa</taxon>
        <taxon>Ecdysozoa</taxon>
        <taxon>Arthropoda</taxon>
        <taxon>Chelicerata</taxon>
        <taxon>Arachnida</taxon>
        <taxon>Araneae</taxon>
        <taxon>Araneomorphae</taxon>
        <taxon>Entelegynae</taxon>
        <taxon>Araneoidea</taxon>
        <taxon>Araneidae</taxon>
        <taxon>Araneus</taxon>
    </lineage>
</organism>
<gene>
    <name evidence="1" type="ORF">AVEN_4502_1</name>
</gene>